<evidence type="ECO:0000313" key="1">
    <source>
        <dbReference type="EMBL" id="KAI3827121.1"/>
    </source>
</evidence>
<keyword evidence="2" id="KW-1185">Reference proteome</keyword>
<gene>
    <name evidence="1" type="ORF">L1987_01185</name>
</gene>
<comment type="caution">
    <text evidence="1">The sequence shown here is derived from an EMBL/GenBank/DDBJ whole genome shotgun (WGS) entry which is preliminary data.</text>
</comment>
<proteinExistence type="predicted"/>
<name>A0ACB9K4C7_9ASTR</name>
<protein>
    <submittedName>
        <fullName evidence="1">Uncharacterized protein</fullName>
    </submittedName>
</protein>
<evidence type="ECO:0000313" key="2">
    <source>
        <dbReference type="Proteomes" id="UP001056120"/>
    </source>
</evidence>
<sequence length="519" mass="56880">METLDSTHGNQSPMEVVSSTPLEDGFAKTPDLTMLLATNQLAAPSNGDAPTPNLQEFGISTALVWLFSGTSMDYKNWYLQTPEWHGQPLVNGSSHVTKGPKCQENMVCQINREHVVGSRILPESILLPPNLGGSSSSPLVSSGCSGKSYGISDEQKKDIADRLKTSGCINVELVDKWSPCQWDYFNDLCTLVGLDPDYCIEDVDSDTENGNGPISLGYAQVGYPEKLPVKITGYGVIRLIQEMILAISWLAVNGNSKPVNIPVMQCQQPRGTAATLSHAGPTSGSNQAGPVPIPSTRSRPKLPCLNSKASVQSPNQVDTRNREYTEGVQVLPSSIMSPPKPLLEPVLVEREIKDYCISNAQKMAITSRLCGPSKAVRAADMDSWEQGEHDFFEDQVKAMGLDYDYCIEDVDSDDDNVTSRFFAAQMKVGMPKVPLPTPLIRPNDLWAHCELEFTEGQRPTMEYSMRDINSRAGPNYRTNFMPIFSYMGIQGGSDVYFFFSQHEYGHLGLFEGSPNGPSA</sequence>
<organism evidence="1 2">
    <name type="scientific">Smallanthus sonchifolius</name>
    <dbReference type="NCBI Taxonomy" id="185202"/>
    <lineage>
        <taxon>Eukaryota</taxon>
        <taxon>Viridiplantae</taxon>
        <taxon>Streptophyta</taxon>
        <taxon>Embryophyta</taxon>
        <taxon>Tracheophyta</taxon>
        <taxon>Spermatophyta</taxon>
        <taxon>Magnoliopsida</taxon>
        <taxon>eudicotyledons</taxon>
        <taxon>Gunneridae</taxon>
        <taxon>Pentapetalae</taxon>
        <taxon>asterids</taxon>
        <taxon>campanulids</taxon>
        <taxon>Asterales</taxon>
        <taxon>Asteraceae</taxon>
        <taxon>Asteroideae</taxon>
        <taxon>Heliantheae alliance</taxon>
        <taxon>Millerieae</taxon>
        <taxon>Smallanthus</taxon>
    </lineage>
</organism>
<reference evidence="2" key="1">
    <citation type="journal article" date="2022" name="Mol. Ecol. Resour.">
        <title>The genomes of chicory, endive, great burdock and yacon provide insights into Asteraceae palaeo-polyploidization history and plant inulin production.</title>
        <authorList>
            <person name="Fan W."/>
            <person name="Wang S."/>
            <person name="Wang H."/>
            <person name="Wang A."/>
            <person name="Jiang F."/>
            <person name="Liu H."/>
            <person name="Zhao H."/>
            <person name="Xu D."/>
            <person name="Zhang Y."/>
        </authorList>
    </citation>
    <scope>NUCLEOTIDE SEQUENCE [LARGE SCALE GENOMIC DNA]</scope>
    <source>
        <strain evidence="2">cv. Yunnan</strain>
    </source>
</reference>
<dbReference type="EMBL" id="CM042018">
    <property type="protein sequence ID" value="KAI3827121.1"/>
    <property type="molecule type" value="Genomic_DNA"/>
</dbReference>
<reference evidence="1 2" key="2">
    <citation type="journal article" date="2022" name="Mol. Ecol. Resour.">
        <title>The genomes of chicory, endive, great burdock and yacon provide insights into Asteraceae paleo-polyploidization history and plant inulin production.</title>
        <authorList>
            <person name="Fan W."/>
            <person name="Wang S."/>
            <person name="Wang H."/>
            <person name="Wang A."/>
            <person name="Jiang F."/>
            <person name="Liu H."/>
            <person name="Zhao H."/>
            <person name="Xu D."/>
            <person name="Zhang Y."/>
        </authorList>
    </citation>
    <scope>NUCLEOTIDE SEQUENCE [LARGE SCALE GENOMIC DNA]</scope>
    <source>
        <strain evidence="2">cv. Yunnan</strain>
        <tissue evidence="1">Leaves</tissue>
    </source>
</reference>
<dbReference type="Proteomes" id="UP001056120">
    <property type="component" value="Linkage Group LG01"/>
</dbReference>
<accession>A0ACB9K4C7</accession>